<dbReference type="RefSeq" id="WP_037773668.1">
    <property type="nucleotide sequence ID" value="NZ_CP011340.1"/>
</dbReference>
<proteinExistence type="predicted"/>
<evidence type="ECO:0000313" key="1">
    <source>
        <dbReference type="EMBL" id="ALC20616.1"/>
    </source>
</evidence>
<dbReference type="STRING" id="38300.SPRI_2310"/>
<name>A0A0M4D3W0_STRPR</name>
<dbReference type="KEGG" id="spri:SPRI_2310"/>
<sequence length="228" mass="24311">MPMPAPDFSWHFTPGNRFEEEGGQAGTMSVIPAGELWLPTGRVVACDPFVSLGTGESEPFTAEVPPGRYRVECAVATITEFEEERADGEPPHLRIAAARLVIKDTAPVTWEIAHQAGQDPAELADDEFFAYGVDAGTGCFYDAACDESFPDCVGDKGPLWDAFDAGGDAGLGPHTITAPDTGHNLIAFMSGWGDGAYPTWVGRDTDGDVTCFVTDFFVVPSEDERVAG</sequence>
<dbReference type="PATRIC" id="fig|38300.4.peg.2439"/>
<dbReference type="Proteomes" id="UP000060513">
    <property type="component" value="Chromosome"/>
</dbReference>
<organism evidence="1">
    <name type="scientific">Streptomyces pristinaespiralis</name>
    <dbReference type="NCBI Taxonomy" id="38300"/>
    <lineage>
        <taxon>Bacteria</taxon>
        <taxon>Bacillati</taxon>
        <taxon>Actinomycetota</taxon>
        <taxon>Actinomycetes</taxon>
        <taxon>Kitasatosporales</taxon>
        <taxon>Streptomycetaceae</taxon>
        <taxon>Streptomyces</taxon>
    </lineage>
</organism>
<dbReference type="Pfam" id="PF14025">
    <property type="entry name" value="DUF4241"/>
    <property type="match status" value="1"/>
</dbReference>
<protein>
    <submittedName>
        <fullName evidence="1">Cytosolic protein</fullName>
    </submittedName>
</protein>
<evidence type="ECO:0000313" key="2">
    <source>
        <dbReference type="Proteomes" id="UP000060513"/>
    </source>
</evidence>
<dbReference type="GeneID" id="97236645"/>
<reference evidence="1 2" key="1">
    <citation type="submission" date="2015-08" db="EMBL/GenBank/DDBJ databases">
        <title>Genome sequence of the pristinamycin over-producing bacterium Streptomyces pristinaespiralis HCCB10218.</title>
        <authorList>
            <person name="Tian J."/>
            <person name="Yang J."/>
            <person name="Li L."/>
            <person name="Ruan L."/>
            <person name="Wei W."/>
            <person name="Zheng G."/>
            <person name="Wei Z."/>
            <person name="Yang S."/>
            <person name="Ge M."/>
            <person name="Jiang W."/>
            <person name="Lu Y."/>
        </authorList>
    </citation>
    <scope>NUCLEOTIDE SEQUENCE [LARGE SCALE GENOMIC DNA]</scope>
    <source>
        <strain evidence="1 2">HCCB 10218</strain>
    </source>
</reference>
<dbReference type="EMBL" id="CP011340">
    <property type="protein sequence ID" value="ALC20616.1"/>
    <property type="molecule type" value="Genomic_DNA"/>
</dbReference>
<dbReference type="OrthoDB" id="9789980at2"/>
<accession>A0A0M4D3W0</accession>
<dbReference type="AlphaFoldDB" id="A0A0M4D3W0"/>
<gene>
    <name evidence="1" type="ORF">SPRI_2310</name>
</gene>
<dbReference type="InterPro" id="IPR025335">
    <property type="entry name" value="DUF4241"/>
</dbReference>